<keyword evidence="2" id="KW-1185">Reference proteome</keyword>
<reference evidence="1 2" key="1">
    <citation type="submission" date="2020-11" db="EMBL/GenBank/DDBJ databases">
        <title>A novel isolate from a Black sea contaminated sediment with potential to produce alkanes: Plantactinospora alkalitolerans sp. nov.</title>
        <authorList>
            <person name="Carro L."/>
            <person name="Veyisoglu A."/>
            <person name="Guven K."/>
            <person name="Schumann P."/>
            <person name="Klenk H.-P."/>
            <person name="Sahin N."/>
        </authorList>
    </citation>
    <scope>NUCLEOTIDE SEQUENCE [LARGE SCALE GENOMIC DNA]</scope>
    <source>
        <strain evidence="1 2">S1510</strain>
    </source>
</reference>
<comment type="caution">
    <text evidence="1">The sequence shown here is derived from an EMBL/GenBank/DDBJ whole genome shotgun (WGS) entry which is preliminary data.</text>
</comment>
<name>A0ABS0H9U5_9ACTN</name>
<evidence type="ECO:0008006" key="3">
    <source>
        <dbReference type="Google" id="ProtNLM"/>
    </source>
</evidence>
<protein>
    <recommendedName>
        <fullName evidence="3">GNAT family N-acetyltransferase</fullName>
    </recommendedName>
</protein>
<dbReference type="EMBL" id="JADPUN010000422">
    <property type="protein sequence ID" value="MBF9135257.1"/>
    <property type="molecule type" value="Genomic_DNA"/>
</dbReference>
<proteinExistence type="predicted"/>
<gene>
    <name evidence="1" type="ORF">I0C86_41135</name>
</gene>
<accession>A0ABS0H9U5</accession>
<organism evidence="1 2">
    <name type="scientific">Plantactinospora alkalitolerans</name>
    <dbReference type="NCBI Taxonomy" id="2789879"/>
    <lineage>
        <taxon>Bacteria</taxon>
        <taxon>Bacillati</taxon>
        <taxon>Actinomycetota</taxon>
        <taxon>Actinomycetes</taxon>
        <taxon>Micromonosporales</taxon>
        <taxon>Micromonosporaceae</taxon>
        <taxon>Plantactinospora</taxon>
    </lineage>
</organism>
<sequence>MPVIELEGCELHAIVPRYHNGEIQGYFVAGVSATNWEAVSAWMPNLTGTAMFYERCFNYDEYDGRDGALREAIRDACDRAGLAGWLNPGRAFGSEG</sequence>
<evidence type="ECO:0000313" key="2">
    <source>
        <dbReference type="Proteomes" id="UP000638560"/>
    </source>
</evidence>
<dbReference type="Proteomes" id="UP000638560">
    <property type="component" value="Unassembled WGS sequence"/>
</dbReference>
<dbReference type="RefSeq" id="WP_196206714.1">
    <property type="nucleotide sequence ID" value="NZ_JADPUN010000422.1"/>
</dbReference>
<evidence type="ECO:0000313" key="1">
    <source>
        <dbReference type="EMBL" id="MBF9135257.1"/>
    </source>
</evidence>